<dbReference type="InterPro" id="IPR011989">
    <property type="entry name" value="ARM-like"/>
</dbReference>
<accession>A0A5C6BM95</accession>
<dbReference type="SUPFAM" id="SSF48239">
    <property type="entry name" value="Terpenoid cyclases/Protein prenyltransferases"/>
    <property type="match status" value="1"/>
</dbReference>
<dbReference type="InterPro" id="IPR016024">
    <property type="entry name" value="ARM-type_fold"/>
</dbReference>
<dbReference type="OrthoDB" id="248095at2"/>
<dbReference type="EMBL" id="SJPP01000001">
    <property type="protein sequence ID" value="TWU13178.1"/>
    <property type="molecule type" value="Genomic_DNA"/>
</dbReference>
<evidence type="ECO:0000313" key="1">
    <source>
        <dbReference type="EMBL" id="TWU13178.1"/>
    </source>
</evidence>
<keyword evidence="2" id="KW-1185">Reference proteome</keyword>
<dbReference type="SMART" id="SM00567">
    <property type="entry name" value="EZ_HEAT"/>
    <property type="match status" value="1"/>
</dbReference>
<gene>
    <name evidence="1" type="ORF">CA54_20040</name>
</gene>
<dbReference type="InterPro" id="IPR008930">
    <property type="entry name" value="Terpenoid_cyclase/PrenylTrfase"/>
</dbReference>
<dbReference type="Pfam" id="PF13646">
    <property type="entry name" value="HEAT_2"/>
    <property type="match status" value="1"/>
</dbReference>
<name>A0A5C6BM95_9PLAN</name>
<sequence>MQGQFLGHPLGHSLKQRIAGKLALLLVVLLVGSSALCHGAEYATEAEIKKAIEKSKTFLLADIGSKTNRSSIGAVALLKAGVKPSDKRVQKVLEDLASRCQGDTFKPYRRHAGIYEATVYIMAFANSDPEKYKAEIQFLVDWLTKSQREDGGWEYPDEKDSADTSQSQYALLGLWEASIQGVEIDQSVFDRAARWHLATQRNDGGFTYEPGKSGTSSSTHSMTAAGTGSLHICRMFMFPSTKDSASPFAGDSSARKKKAGDRKKFGVLEDPDLVEAELEKSATKSAPSRTVGGAALNVSIGKSLNWLNQNFVVSNPTGWPMYYLYSLERAMALANIEEELGNHDWYREGATHLVRSQNERGDWRGNGGPGPSTAFGLMFLTRATHKTLGRRRVRRKIGGGLLAGGRGLPDDLSSTSIEGGTVKQRKMTGPVDELLAVLEDPQNANFFQAQEALVETVILGDPKALVGKTDKLLKLASTKNDEVRRTAMWALGRSQDITVVPTLIQALNDPNLDTMVEARNALRFISKRIDGFGLPVQPSDKERERAIARWKKWYLTVRPYDEQDDLLSVEQ</sequence>
<dbReference type="Gene3D" id="1.25.10.10">
    <property type="entry name" value="Leucine-rich Repeat Variant"/>
    <property type="match status" value="1"/>
</dbReference>
<dbReference type="InterPro" id="IPR004155">
    <property type="entry name" value="PBS_lyase_HEAT"/>
</dbReference>
<reference evidence="1 2" key="1">
    <citation type="submission" date="2019-02" db="EMBL/GenBank/DDBJ databases">
        <title>Deep-cultivation of Planctomycetes and their phenomic and genomic characterization uncovers novel biology.</title>
        <authorList>
            <person name="Wiegand S."/>
            <person name="Jogler M."/>
            <person name="Boedeker C."/>
            <person name="Pinto D."/>
            <person name="Vollmers J."/>
            <person name="Rivas-Marin E."/>
            <person name="Kohn T."/>
            <person name="Peeters S.H."/>
            <person name="Heuer A."/>
            <person name="Rast P."/>
            <person name="Oberbeckmann S."/>
            <person name="Bunk B."/>
            <person name="Jeske O."/>
            <person name="Meyerdierks A."/>
            <person name="Storesund J.E."/>
            <person name="Kallscheuer N."/>
            <person name="Luecker S."/>
            <person name="Lage O.M."/>
            <person name="Pohl T."/>
            <person name="Merkel B.J."/>
            <person name="Hornburger P."/>
            <person name="Mueller R.-W."/>
            <person name="Bruemmer F."/>
            <person name="Labrenz M."/>
            <person name="Spormann A.M."/>
            <person name="Op Den Camp H."/>
            <person name="Overmann J."/>
            <person name="Amann R."/>
            <person name="Jetten M.S.M."/>
            <person name="Mascher T."/>
            <person name="Medema M.H."/>
            <person name="Devos D.P."/>
            <person name="Kaster A.-K."/>
            <person name="Ovreas L."/>
            <person name="Rohde M."/>
            <person name="Galperin M.Y."/>
            <person name="Jogler C."/>
        </authorList>
    </citation>
    <scope>NUCLEOTIDE SEQUENCE [LARGE SCALE GENOMIC DNA]</scope>
    <source>
        <strain evidence="1 2">CA54</strain>
    </source>
</reference>
<dbReference type="SUPFAM" id="SSF48371">
    <property type="entry name" value="ARM repeat"/>
    <property type="match status" value="1"/>
</dbReference>
<keyword evidence="1" id="KW-0808">Transferase</keyword>
<dbReference type="GO" id="GO:0016740">
    <property type="term" value="F:transferase activity"/>
    <property type="evidence" value="ECO:0007669"/>
    <property type="project" value="UniProtKB-KW"/>
</dbReference>
<dbReference type="CDD" id="cd00688">
    <property type="entry name" value="ISOPREN_C2_like"/>
    <property type="match status" value="1"/>
</dbReference>
<protein>
    <submittedName>
        <fullName evidence="1">Prenyltransferase and squalene oxidase repeat protein</fullName>
    </submittedName>
</protein>
<dbReference type="RefSeq" id="WP_146370545.1">
    <property type="nucleotide sequence ID" value="NZ_SJPP01000001.1"/>
</dbReference>
<proteinExistence type="predicted"/>
<evidence type="ECO:0000313" key="2">
    <source>
        <dbReference type="Proteomes" id="UP000320735"/>
    </source>
</evidence>
<dbReference type="AlphaFoldDB" id="A0A5C6BM95"/>
<comment type="caution">
    <text evidence="1">The sequence shown here is derived from an EMBL/GenBank/DDBJ whole genome shotgun (WGS) entry which is preliminary data.</text>
</comment>
<dbReference type="Proteomes" id="UP000320735">
    <property type="component" value="Unassembled WGS sequence"/>
</dbReference>
<organism evidence="1 2">
    <name type="scientific">Symmachiella macrocystis</name>
    <dbReference type="NCBI Taxonomy" id="2527985"/>
    <lineage>
        <taxon>Bacteria</taxon>
        <taxon>Pseudomonadati</taxon>
        <taxon>Planctomycetota</taxon>
        <taxon>Planctomycetia</taxon>
        <taxon>Planctomycetales</taxon>
        <taxon>Planctomycetaceae</taxon>
        <taxon>Symmachiella</taxon>
    </lineage>
</organism>
<dbReference type="Gene3D" id="1.50.10.20">
    <property type="match status" value="1"/>
</dbReference>